<evidence type="ECO:0000313" key="5">
    <source>
        <dbReference type="EMBL" id="MEN2744429.1"/>
    </source>
</evidence>
<evidence type="ECO:0000256" key="1">
    <source>
        <dbReference type="ARBA" id="ARBA00022603"/>
    </source>
</evidence>
<keyword evidence="1 5" id="KW-0489">Methyltransferase</keyword>
<dbReference type="SUPFAM" id="SSF53335">
    <property type="entry name" value="S-adenosyl-L-methionine-dependent methyltransferases"/>
    <property type="match status" value="1"/>
</dbReference>
<accession>A0ABU9WZ06</accession>
<evidence type="ECO:0000256" key="3">
    <source>
        <dbReference type="ARBA" id="ARBA00022691"/>
    </source>
</evidence>
<dbReference type="GO" id="GO:0032259">
    <property type="term" value="P:methylation"/>
    <property type="evidence" value="ECO:0007669"/>
    <property type="project" value="UniProtKB-KW"/>
</dbReference>
<keyword evidence="6" id="KW-1185">Reference proteome</keyword>
<dbReference type="GO" id="GO:0008168">
    <property type="term" value="F:methyltransferase activity"/>
    <property type="evidence" value="ECO:0007669"/>
    <property type="project" value="UniProtKB-KW"/>
</dbReference>
<organism evidence="5 6">
    <name type="scientific">Sinomonas halotolerans</name>
    <dbReference type="NCBI Taxonomy" id="1644133"/>
    <lineage>
        <taxon>Bacteria</taxon>
        <taxon>Bacillati</taxon>
        <taxon>Actinomycetota</taxon>
        <taxon>Actinomycetes</taxon>
        <taxon>Micrococcales</taxon>
        <taxon>Micrococcaceae</taxon>
        <taxon>Sinomonas</taxon>
    </lineage>
</organism>
<evidence type="ECO:0000256" key="2">
    <source>
        <dbReference type="ARBA" id="ARBA00022679"/>
    </source>
</evidence>
<dbReference type="Pfam" id="PF13649">
    <property type="entry name" value="Methyltransf_25"/>
    <property type="match status" value="1"/>
</dbReference>
<dbReference type="InterPro" id="IPR029063">
    <property type="entry name" value="SAM-dependent_MTases_sf"/>
</dbReference>
<evidence type="ECO:0000313" key="6">
    <source>
        <dbReference type="Proteomes" id="UP001422074"/>
    </source>
</evidence>
<dbReference type="EC" id="2.1.-.-" evidence="5"/>
<dbReference type="CDD" id="cd02440">
    <property type="entry name" value="AdoMet_MTases"/>
    <property type="match status" value="1"/>
</dbReference>
<keyword evidence="2 5" id="KW-0808">Transferase</keyword>
<evidence type="ECO:0000259" key="4">
    <source>
        <dbReference type="Pfam" id="PF13649"/>
    </source>
</evidence>
<keyword evidence="3" id="KW-0949">S-adenosyl-L-methionine</keyword>
<sequence length="200" mass="22215">MKGFYNSWYRFGTPPWVGGPRAELVRLVESGGLRPGRAIDLGCGVGDNAVFLAQHRFEVTAVDFAPAAIARAEEKARQAGVDVDFVVDDLTRLTKVSGPFDVLVDYGTFDDLGPRQRAAYVEQVVPLAAPGARFLLWCFEWEPRLWERAATAVLPFGGLALRPGEAERWFADRFDVERIAGETGLPSWPRGWAAYLMARR</sequence>
<reference evidence="5 6" key="1">
    <citation type="submission" date="2024-05" db="EMBL/GenBank/DDBJ databases">
        <title>Sinomonas sp. nov., isolated from a waste landfill.</title>
        <authorList>
            <person name="Zhao Y."/>
        </authorList>
    </citation>
    <scope>NUCLEOTIDE SEQUENCE [LARGE SCALE GENOMIC DNA]</scope>
    <source>
        <strain evidence="5 6">CCTCC AB2014300</strain>
    </source>
</reference>
<feature type="domain" description="Methyltransferase" evidence="4">
    <location>
        <begin position="39"/>
        <end position="131"/>
    </location>
</feature>
<name>A0ABU9WZ06_9MICC</name>
<dbReference type="Gene3D" id="3.40.50.150">
    <property type="entry name" value="Vaccinia Virus protein VP39"/>
    <property type="match status" value="1"/>
</dbReference>
<dbReference type="EMBL" id="JBDFRB010000005">
    <property type="protein sequence ID" value="MEN2744429.1"/>
    <property type="molecule type" value="Genomic_DNA"/>
</dbReference>
<dbReference type="InterPro" id="IPR041698">
    <property type="entry name" value="Methyltransf_25"/>
</dbReference>
<proteinExistence type="predicted"/>
<protein>
    <submittedName>
        <fullName evidence="5">Class I SAM-dependent methyltransferase</fullName>
        <ecNumber evidence="5">2.1.-.-</ecNumber>
    </submittedName>
</protein>
<dbReference type="PANTHER" id="PTHR43464:SF19">
    <property type="entry name" value="UBIQUINONE BIOSYNTHESIS O-METHYLTRANSFERASE, MITOCHONDRIAL"/>
    <property type="match status" value="1"/>
</dbReference>
<dbReference type="PANTHER" id="PTHR43464">
    <property type="entry name" value="METHYLTRANSFERASE"/>
    <property type="match status" value="1"/>
</dbReference>
<comment type="caution">
    <text evidence="5">The sequence shown here is derived from an EMBL/GenBank/DDBJ whole genome shotgun (WGS) entry which is preliminary data.</text>
</comment>
<gene>
    <name evidence="5" type="ORF">ABCQ75_07730</name>
</gene>
<dbReference type="RefSeq" id="WP_345884444.1">
    <property type="nucleotide sequence ID" value="NZ_JBDFRB010000005.1"/>
</dbReference>
<dbReference type="Proteomes" id="UP001422074">
    <property type="component" value="Unassembled WGS sequence"/>
</dbReference>